<dbReference type="InterPro" id="IPR005373">
    <property type="entry name" value="PHAF1"/>
</dbReference>
<keyword evidence="3" id="KW-1185">Reference proteome</keyword>
<evidence type="ECO:0000313" key="3">
    <source>
        <dbReference type="Proteomes" id="UP000002258"/>
    </source>
</evidence>
<dbReference type="HOGENOM" id="CLU_559104_0_0_1"/>
<dbReference type="KEGG" id="pic:PICST_86494"/>
<dbReference type="PANTHER" id="PTHR13465">
    <property type="entry name" value="UPF0183 PROTEIN"/>
    <property type="match status" value="1"/>
</dbReference>
<dbReference type="AlphaFoldDB" id="A3GF31"/>
<dbReference type="PANTHER" id="PTHR13465:SF2">
    <property type="entry name" value="PHAGOSOME ASSEMBLY FACTOR 1"/>
    <property type="match status" value="1"/>
</dbReference>
<organism evidence="2 3">
    <name type="scientific">Scheffersomyces stipitis (strain ATCC 58785 / CBS 6054 / NBRC 10063 / NRRL Y-11545)</name>
    <name type="common">Yeast</name>
    <name type="synonym">Pichia stipitis</name>
    <dbReference type="NCBI Taxonomy" id="322104"/>
    <lineage>
        <taxon>Eukaryota</taxon>
        <taxon>Fungi</taxon>
        <taxon>Dikarya</taxon>
        <taxon>Ascomycota</taxon>
        <taxon>Saccharomycotina</taxon>
        <taxon>Pichiomycetes</taxon>
        <taxon>Debaryomycetaceae</taxon>
        <taxon>Scheffersomyces</taxon>
    </lineage>
</organism>
<dbReference type="GO" id="GO:0043001">
    <property type="term" value="P:Golgi to plasma membrane protein transport"/>
    <property type="evidence" value="ECO:0007669"/>
    <property type="project" value="TreeGrafter"/>
</dbReference>
<sequence>MIYETSLIPGEGIGNIKLGDTLYNVIKHLDKYNYKLRISYSNSQYLETPIVVTATEFGIRLTFSNKKQQTLELIEFLDVDSPSHSSGTLTSRHSRLLKLIYNGVSLNEFESVSTNNSETASSYSSAASSNSTFHALLSNGPTFKAIYNKIFGPTYPGKLNQDCNTYILSYPGISFKFTIANDQLLESLKNKDDDLILSTLLNWDAASDVRCLSIALYKGNSWSEFEKEFVKVKENSGSVETSTLKSVVKDEISSVNANLKDGIISISFKGSDKTPATIVIGKTTQQEVLNILGPPDDYFNKFDSRLLIHKHLSELLSSNENDMSHYKFHNYFRYGIDILYDLNTSRSSRNQHASSTTVKKFIIHNGGITESLDFMKWNRCNWEITAGSETGSDIKFNSEMYFHQLPEELRKLTPVLLNRIESEFIDNDLDIIEFPNESTRAKTKSDSQLERKEDEKVKTWGQSKLYGYGRCILEVINSNGCIVAVTIY</sequence>
<dbReference type="Proteomes" id="UP000002258">
    <property type="component" value="Chromosome 1"/>
</dbReference>
<dbReference type="RefSeq" id="XP_001387708.2">
    <property type="nucleotide sequence ID" value="XM_001387671.1"/>
</dbReference>
<accession>A3GF31</accession>
<dbReference type="InterPro" id="IPR039156">
    <property type="entry name" value="PHAF1/BROMI"/>
</dbReference>
<dbReference type="eggNOG" id="KOG2819">
    <property type="taxonomic scope" value="Eukaryota"/>
</dbReference>
<reference evidence="2 3" key="1">
    <citation type="journal article" date="2007" name="Nat. Biotechnol.">
        <title>Genome sequence of the lignocellulose-bioconverting and xylose-fermenting yeast Pichia stipitis.</title>
        <authorList>
            <person name="Jeffries T.W."/>
            <person name="Grigoriev I.V."/>
            <person name="Grimwood J."/>
            <person name="Laplaza J.M."/>
            <person name="Aerts A."/>
            <person name="Salamov A."/>
            <person name="Schmutz J."/>
            <person name="Lindquist E."/>
            <person name="Dehal P."/>
            <person name="Shapiro H."/>
            <person name="Jin Y.S."/>
            <person name="Passoth V."/>
            <person name="Richardson P.M."/>
        </authorList>
    </citation>
    <scope>NUCLEOTIDE SEQUENCE [LARGE SCALE GENOMIC DNA]</scope>
    <source>
        <strain evidence="3">ATCC 58785 / CBS 6054 / NBRC 10063 / NRRL Y-11545</strain>
    </source>
</reference>
<dbReference type="InParanoid" id="A3GF31"/>
<dbReference type="OMA" id="HNYFRYG"/>
<evidence type="ECO:0000313" key="2">
    <source>
        <dbReference type="EMBL" id="EAZ63685.2"/>
    </source>
</evidence>
<evidence type="ECO:0000256" key="1">
    <source>
        <dbReference type="ARBA" id="ARBA00024339"/>
    </source>
</evidence>
<name>A3GF31_PICST</name>
<protein>
    <submittedName>
        <fullName evidence="2">Uncharacterized protein</fullName>
    </submittedName>
</protein>
<dbReference type="OrthoDB" id="411211at2759"/>
<dbReference type="GeneID" id="4850880"/>
<dbReference type="Pfam" id="PF03676">
    <property type="entry name" value="PHAF1"/>
    <property type="match status" value="1"/>
</dbReference>
<comment type="caution">
    <text evidence="2">The sequence shown here is derived from an EMBL/GenBank/DDBJ whole genome shotgun (WGS) entry which is preliminary data.</text>
</comment>
<gene>
    <name evidence="2" type="ORF">PICST_86494</name>
</gene>
<dbReference type="EMBL" id="AAVQ01000001">
    <property type="protein sequence ID" value="EAZ63685.2"/>
    <property type="molecule type" value="Genomic_DNA"/>
</dbReference>
<comment type="similarity">
    <text evidence="1">Belongs to the PHAF1 family.</text>
</comment>
<dbReference type="GO" id="GO:0005802">
    <property type="term" value="C:trans-Golgi network"/>
    <property type="evidence" value="ECO:0007669"/>
    <property type="project" value="TreeGrafter"/>
</dbReference>
<proteinExistence type="inferred from homology"/>